<keyword evidence="3" id="KW-1185">Reference proteome</keyword>
<dbReference type="KEGG" id="nde:NIDE1112"/>
<name>D8PCB2_9BACT</name>
<dbReference type="Proteomes" id="UP000001660">
    <property type="component" value="Chromosome"/>
</dbReference>
<feature type="signal peptide" evidence="1">
    <location>
        <begin position="1"/>
        <end position="30"/>
    </location>
</feature>
<gene>
    <name evidence="2" type="ORF">NIDE1112</name>
</gene>
<evidence type="ECO:0000256" key="1">
    <source>
        <dbReference type="SAM" id="SignalP"/>
    </source>
</evidence>
<sequence length="132" mass="14869">MSKQHRDYRFRTLSVGLCLGVVVFAAAAFAQQSAWVDEINNSLNFYKTSYPGSNWEPYSQRLQIVKEAVDRADTRTVKSEMGKWFKMLRARDQGIHDVAADELFNFALMVTPILEYGITVPPMPGGGTEPGY</sequence>
<dbReference type="AlphaFoldDB" id="D8PCB2"/>
<protein>
    <submittedName>
        <fullName evidence="2">Uncharacterized protein</fullName>
    </submittedName>
</protein>
<feature type="chain" id="PRO_5003119982" evidence="1">
    <location>
        <begin position="31"/>
        <end position="132"/>
    </location>
</feature>
<evidence type="ECO:0000313" key="2">
    <source>
        <dbReference type="EMBL" id="CBK40871.1"/>
    </source>
</evidence>
<proteinExistence type="predicted"/>
<dbReference type="HOGENOM" id="CLU_1913263_0_0_0"/>
<accession>D8PCB2</accession>
<dbReference type="STRING" id="330214.NIDE1112"/>
<dbReference type="OrthoDB" id="9830888at2"/>
<evidence type="ECO:0000313" key="3">
    <source>
        <dbReference type="Proteomes" id="UP000001660"/>
    </source>
</evidence>
<organism evidence="2 3">
    <name type="scientific">Nitrospira defluvii</name>
    <dbReference type="NCBI Taxonomy" id="330214"/>
    <lineage>
        <taxon>Bacteria</taxon>
        <taxon>Pseudomonadati</taxon>
        <taxon>Nitrospirota</taxon>
        <taxon>Nitrospiria</taxon>
        <taxon>Nitrospirales</taxon>
        <taxon>Nitrospiraceae</taxon>
        <taxon>Nitrospira</taxon>
    </lineage>
</organism>
<dbReference type="EMBL" id="FP929003">
    <property type="protein sequence ID" value="CBK40871.1"/>
    <property type="molecule type" value="Genomic_DNA"/>
</dbReference>
<keyword evidence="1" id="KW-0732">Signal</keyword>
<reference evidence="2 3" key="1">
    <citation type="journal article" date="2010" name="Proc. Natl. Acad. Sci. U.S.A.">
        <title>A Nitrospira metagenome illuminates the physiology and evolution of globally important nitrite-oxidizing bacteria.</title>
        <authorList>
            <person name="Lucker S."/>
            <person name="Wagner M."/>
            <person name="Maixner F."/>
            <person name="Pelletier E."/>
            <person name="Koch H."/>
            <person name="Vacherie B."/>
            <person name="Rattei T."/>
            <person name="Sinninghe Damste J."/>
            <person name="Spieck E."/>
            <person name="Le Paslier D."/>
            <person name="Daims H."/>
        </authorList>
    </citation>
    <scope>NUCLEOTIDE SEQUENCE [LARGE SCALE GENOMIC DNA]</scope>
</reference>